<keyword evidence="2" id="KW-0479">Metal-binding</keyword>
<sequence>MHPKWKTPQWGRLEGKETVVPIVSPFHPEEQKDRPPLTLDEVKLLAPVKPSKIVAVGLNYADHIAEMGNTPPPNPIIFIKPQTAVIGPGEHIVLPPSSQRVDYEAELGVVIGKKCRSVTPQEAPSFILGYTCFNDVTARDLQKKDGQWTRAKSFDTFAPLGPWINTNLDPSALHIECRLNGELKQSSSTSNLLFSVFELVAFISEIMTLLPGDVIATGTPQGVGPMKDGDLVEVYVEGIGTLSNPVKAG</sequence>
<proteinExistence type="inferred from homology"/>
<dbReference type="Pfam" id="PF01557">
    <property type="entry name" value="FAA_hydrolase"/>
    <property type="match status" value="1"/>
</dbReference>
<dbReference type="PANTHER" id="PTHR42796:SF4">
    <property type="entry name" value="FUMARYLACETOACETATE HYDROLASE DOMAIN-CONTAINING PROTEIN 2A"/>
    <property type="match status" value="1"/>
</dbReference>
<dbReference type="GO" id="GO:0016787">
    <property type="term" value="F:hydrolase activity"/>
    <property type="evidence" value="ECO:0007669"/>
    <property type="project" value="UniProtKB-KW"/>
</dbReference>
<accession>A0ABZ2YDN9</accession>
<evidence type="ECO:0000259" key="4">
    <source>
        <dbReference type="Pfam" id="PF10370"/>
    </source>
</evidence>
<gene>
    <name evidence="5" type="ORF">QBE54_00685</name>
</gene>
<comment type="similarity">
    <text evidence="1">Belongs to the FAH family.</text>
</comment>
<dbReference type="PANTHER" id="PTHR42796">
    <property type="entry name" value="FUMARYLACETOACETATE HYDROLASE DOMAIN-CONTAINING PROTEIN 2A-RELATED"/>
    <property type="match status" value="1"/>
</dbReference>
<dbReference type="EMBL" id="CP121689">
    <property type="protein sequence ID" value="WZL76281.1"/>
    <property type="molecule type" value="Genomic_DNA"/>
</dbReference>
<dbReference type="Gene3D" id="3.90.850.10">
    <property type="entry name" value="Fumarylacetoacetase-like, C-terminal domain"/>
    <property type="match status" value="1"/>
</dbReference>
<keyword evidence="5" id="KW-0378">Hydrolase</keyword>
<keyword evidence="6" id="KW-1185">Reference proteome</keyword>
<dbReference type="InterPro" id="IPR051121">
    <property type="entry name" value="FAH"/>
</dbReference>
<evidence type="ECO:0000313" key="6">
    <source>
        <dbReference type="Proteomes" id="UP001461341"/>
    </source>
</evidence>
<protein>
    <submittedName>
        <fullName evidence="5">Fumarylacetoacetate hydrolase family protein</fullName>
    </submittedName>
</protein>
<dbReference type="SUPFAM" id="SSF56529">
    <property type="entry name" value="FAH"/>
    <property type="match status" value="1"/>
</dbReference>
<feature type="domain" description="Fumarylacetoacetase-like C-terminal" evidence="3">
    <location>
        <begin position="52"/>
        <end position="246"/>
    </location>
</feature>
<dbReference type="Pfam" id="PF10370">
    <property type="entry name" value="Rv2993c-like_N"/>
    <property type="match status" value="1"/>
</dbReference>
<dbReference type="InterPro" id="IPR011234">
    <property type="entry name" value="Fumarylacetoacetase-like_C"/>
</dbReference>
<name>A0ABZ2YDN9_9BACT</name>
<dbReference type="InterPro" id="IPR018833">
    <property type="entry name" value="Rv2993c-like_N"/>
</dbReference>
<organism evidence="5 6">
    <name type="scientific">Thermatribacter velox</name>
    <dbReference type="NCBI Taxonomy" id="3039681"/>
    <lineage>
        <taxon>Bacteria</taxon>
        <taxon>Pseudomonadati</taxon>
        <taxon>Atribacterota</taxon>
        <taxon>Atribacteria</taxon>
        <taxon>Atribacterales</taxon>
        <taxon>Thermatribacteraceae</taxon>
        <taxon>Thermatribacter</taxon>
    </lineage>
</organism>
<dbReference type="Proteomes" id="UP001461341">
    <property type="component" value="Chromosome"/>
</dbReference>
<dbReference type="RefSeq" id="WP_369018439.1">
    <property type="nucleotide sequence ID" value="NZ_CP121689.1"/>
</dbReference>
<evidence type="ECO:0000313" key="5">
    <source>
        <dbReference type="EMBL" id="WZL76281.1"/>
    </source>
</evidence>
<reference evidence="5 6" key="1">
    <citation type="submission" date="2023-03" db="EMBL/GenBank/DDBJ databases">
        <title>Novel Species.</title>
        <authorList>
            <person name="Ma S."/>
        </authorList>
    </citation>
    <scope>NUCLEOTIDE SEQUENCE [LARGE SCALE GENOMIC DNA]</scope>
    <source>
        <strain evidence="5 6">B11</strain>
    </source>
</reference>
<evidence type="ECO:0000259" key="3">
    <source>
        <dbReference type="Pfam" id="PF01557"/>
    </source>
</evidence>
<dbReference type="InterPro" id="IPR036663">
    <property type="entry name" value="Fumarylacetoacetase_C_sf"/>
</dbReference>
<evidence type="ECO:0000256" key="2">
    <source>
        <dbReference type="ARBA" id="ARBA00022723"/>
    </source>
</evidence>
<evidence type="ECO:0000256" key="1">
    <source>
        <dbReference type="ARBA" id="ARBA00010211"/>
    </source>
</evidence>
<feature type="domain" description="Rv2993c-like N-terminal" evidence="4">
    <location>
        <begin position="7"/>
        <end position="47"/>
    </location>
</feature>